<reference evidence="1 2" key="1">
    <citation type="submission" date="2017-03" db="EMBL/GenBank/DDBJ databases">
        <title>Genome sequence of Clostridium oryzae DSM 28571.</title>
        <authorList>
            <person name="Poehlein A."/>
            <person name="Daniel R."/>
        </authorList>
    </citation>
    <scope>NUCLEOTIDE SEQUENCE [LARGE SCALE GENOMIC DNA]</scope>
    <source>
        <strain evidence="1 2">DSM 28571</strain>
    </source>
</reference>
<dbReference type="AlphaFoldDB" id="A0A1V4II77"/>
<comment type="caution">
    <text evidence="1">The sequence shown here is derived from an EMBL/GenBank/DDBJ whole genome shotgun (WGS) entry which is preliminary data.</text>
</comment>
<dbReference type="InterPro" id="IPR036271">
    <property type="entry name" value="Tet_transcr_reg_TetR-rel_C_sf"/>
</dbReference>
<protein>
    <submittedName>
        <fullName evidence="1">Uncharacterized protein</fullName>
    </submittedName>
</protein>
<name>A0A1V4II77_9CLOT</name>
<sequence length="80" mass="9105">MDKRSFLESTIKKGIKDKSFRGDLDSLKTGYYIFQTIMGLLQRMSYTSLPNSDEAVTFDDITTAVIEMIINSIKNTESNK</sequence>
<evidence type="ECO:0000313" key="1">
    <source>
        <dbReference type="EMBL" id="OPJ59712.1"/>
    </source>
</evidence>
<gene>
    <name evidence="1" type="ORF">CLORY_31600</name>
</gene>
<proteinExistence type="predicted"/>
<dbReference type="Gene3D" id="1.10.357.10">
    <property type="entry name" value="Tetracycline Repressor, domain 2"/>
    <property type="match status" value="1"/>
</dbReference>
<dbReference type="STRING" id="1450648.CLORY_31600"/>
<accession>A0A1V4II77</accession>
<organism evidence="1 2">
    <name type="scientific">Clostridium oryzae</name>
    <dbReference type="NCBI Taxonomy" id="1450648"/>
    <lineage>
        <taxon>Bacteria</taxon>
        <taxon>Bacillati</taxon>
        <taxon>Bacillota</taxon>
        <taxon>Clostridia</taxon>
        <taxon>Eubacteriales</taxon>
        <taxon>Clostridiaceae</taxon>
        <taxon>Clostridium</taxon>
    </lineage>
</organism>
<dbReference type="Proteomes" id="UP000190080">
    <property type="component" value="Unassembled WGS sequence"/>
</dbReference>
<dbReference type="EMBL" id="MZGV01000040">
    <property type="protein sequence ID" value="OPJ59712.1"/>
    <property type="molecule type" value="Genomic_DNA"/>
</dbReference>
<dbReference type="SUPFAM" id="SSF48498">
    <property type="entry name" value="Tetracyclin repressor-like, C-terminal domain"/>
    <property type="match status" value="1"/>
</dbReference>
<evidence type="ECO:0000313" key="2">
    <source>
        <dbReference type="Proteomes" id="UP000190080"/>
    </source>
</evidence>
<keyword evidence="2" id="KW-1185">Reference proteome</keyword>